<dbReference type="OrthoDB" id="9770408at2"/>
<dbReference type="RefSeq" id="WP_044824373.1">
    <property type="nucleotide sequence ID" value="NZ_CP009687.1"/>
</dbReference>
<name>A0A0D8IE16_9CLOT</name>
<accession>A0A0D8IE16</accession>
<dbReference type="KEGG" id="cace:CACET_c35250"/>
<dbReference type="PANTHER" id="PTHR40047">
    <property type="entry name" value="UPF0703 PROTEIN YCGQ"/>
    <property type="match status" value="1"/>
</dbReference>
<feature type="domain" description="DUF1980" evidence="2">
    <location>
        <begin position="113"/>
        <end position="247"/>
    </location>
</feature>
<evidence type="ECO:0000313" key="4">
    <source>
        <dbReference type="Proteomes" id="UP000035704"/>
    </source>
</evidence>
<dbReference type="InterPro" id="IPR048493">
    <property type="entry name" value="DUF1980_N"/>
</dbReference>
<evidence type="ECO:0000259" key="2">
    <source>
        <dbReference type="Pfam" id="PF21537"/>
    </source>
</evidence>
<protein>
    <submittedName>
        <fullName evidence="3">Uncharacterized protein</fullName>
    </submittedName>
</protein>
<feature type="domain" description="DUF1980" evidence="1">
    <location>
        <begin position="10"/>
        <end position="68"/>
    </location>
</feature>
<gene>
    <name evidence="3" type="ORF">CACET_c35250</name>
</gene>
<dbReference type="PATRIC" id="fig|84022.5.peg.3684"/>
<dbReference type="InterPro" id="IPR052955">
    <property type="entry name" value="UPF0703_membrane_permease"/>
</dbReference>
<evidence type="ECO:0000313" key="3">
    <source>
        <dbReference type="EMBL" id="AKL96956.1"/>
    </source>
</evidence>
<keyword evidence="4" id="KW-1185">Reference proteome</keyword>
<dbReference type="Pfam" id="PF09323">
    <property type="entry name" value="DUF1980"/>
    <property type="match status" value="1"/>
</dbReference>
<dbReference type="EMBL" id="CP009687">
    <property type="protein sequence ID" value="AKL96956.1"/>
    <property type="molecule type" value="Genomic_DNA"/>
</dbReference>
<dbReference type="InterPro" id="IPR015402">
    <property type="entry name" value="DUF1980"/>
</dbReference>
<dbReference type="InterPro" id="IPR048447">
    <property type="entry name" value="DUF1980_C"/>
</dbReference>
<evidence type="ECO:0000259" key="1">
    <source>
        <dbReference type="Pfam" id="PF09323"/>
    </source>
</evidence>
<organism evidence="3 4">
    <name type="scientific">Clostridium aceticum</name>
    <dbReference type="NCBI Taxonomy" id="84022"/>
    <lineage>
        <taxon>Bacteria</taxon>
        <taxon>Bacillati</taxon>
        <taxon>Bacillota</taxon>
        <taxon>Clostridia</taxon>
        <taxon>Eubacteriales</taxon>
        <taxon>Clostridiaceae</taxon>
        <taxon>Clostridium</taxon>
    </lineage>
</organism>
<proteinExistence type="predicted"/>
<dbReference type="Proteomes" id="UP000035704">
    <property type="component" value="Chromosome"/>
</dbReference>
<reference evidence="3 4" key="1">
    <citation type="submission" date="2014-10" db="EMBL/GenBank/DDBJ databases">
        <title>Genome sequence of Clostridium aceticum DSM 1496.</title>
        <authorList>
            <person name="Poehlein A."/>
            <person name="Schiel-Bengelsdorf B."/>
            <person name="Gottschalk G."/>
            <person name="Duerre P."/>
            <person name="Daniel R."/>
        </authorList>
    </citation>
    <scope>NUCLEOTIDE SEQUENCE [LARGE SCALE GENOMIC DNA]</scope>
    <source>
        <strain evidence="3 4">DSM 1496</strain>
    </source>
</reference>
<dbReference type="Pfam" id="PF21537">
    <property type="entry name" value="DUF1980_C"/>
    <property type="match status" value="1"/>
</dbReference>
<dbReference type="AlphaFoldDB" id="A0A0D8IE16"/>
<dbReference type="PANTHER" id="PTHR40047:SF1">
    <property type="entry name" value="UPF0703 PROTEIN YCGQ"/>
    <property type="match status" value="1"/>
</dbReference>
<dbReference type="STRING" id="84022.CACET_c35250"/>
<sequence length="247" mass="28672">MKKINIKGLIEFLILFGFTCFMYYLLSTDKIAHYVPSTMIKHVVFYLFILAMLTTAQIKKVFAQKDKIKLGYSIAVIPVLLIFTIGNQSIDNDFSQKNHVDIGYGEVYQQNFENQTTNYLLPQGKISIETSNYIETLTQIFYYLDQHHGREIEFEGFIHDKAHYGEHQFIVARKVVTCCIDDAETLGLLCYWDKEAELKKDTWVKVKGVLQSTNYYDEAVDKNLTLPIVIVEELIETEALDNPYIYN</sequence>
<dbReference type="NCBIfam" id="TIGR03943">
    <property type="entry name" value="TIGR03943 family putative permease subunit"/>
    <property type="match status" value="1"/>
</dbReference>